<feature type="domain" description="Bacterial type II secretion system protein E" evidence="3">
    <location>
        <begin position="150"/>
        <end position="401"/>
    </location>
</feature>
<dbReference type="eggNOG" id="arCOG01817">
    <property type="taxonomic scope" value="Archaea"/>
</dbReference>
<feature type="region of interest" description="Disordered" evidence="2">
    <location>
        <begin position="1"/>
        <end position="29"/>
    </location>
</feature>
<feature type="compositionally biased region" description="Basic residues" evidence="2">
    <location>
        <begin position="9"/>
        <end position="20"/>
    </location>
</feature>
<dbReference type="InterPro" id="IPR027417">
    <property type="entry name" value="P-loop_NTPase"/>
</dbReference>
<evidence type="ECO:0000313" key="4">
    <source>
        <dbReference type="EMBL" id="ABL77848.1"/>
    </source>
</evidence>
<dbReference type="EnsemblBacteria" id="ABL77848">
    <property type="protein sequence ID" value="ABL77848"/>
    <property type="gene ID" value="Tpen_0439"/>
</dbReference>
<dbReference type="KEGG" id="tpe:Tpen_0439"/>
<dbReference type="InterPro" id="IPR050921">
    <property type="entry name" value="T4SS_GSP_E_ATPase"/>
</dbReference>
<organism evidence="4 5">
    <name type="scientific">Thermofilum pendens (strain DSM 2475 / Hrk 5)</name>
    <dbReference type="NCBI Taxonomy" id="368408"/>
    <lineage>
        <taxon>Archaea</taxon>
        <taxon>Thermoproteota</taxon>
        <taxon>Thermoprotei</taxon>
        <taxon>Thermofilales</taxon>
        <taxon>Thermofilaceae</taxon>
        <taxon>Thermofilum</taxon>
    </lineage>
</organism>
<sequence>MSSEVKVKQEKKKPAKKKEKKAIAETSEKKEEPVVLLPVQESYRVIDEYWVVEPFAKVKIVEIPEAGNQRAYFVEEVQLSEAERKAVNKLIDILSVELEPPASFDVELREHVVAEARRLAEKYRSAVRGLSEESWKKVIYYIERDLVGYGPIEVLMRDYRLEDISCDGVDRAIHVWHRDYESIPTNIVFRSRDYLREFIVKLAHMAGKHISAAFPIVDAMLPGRHRLAATYGEEVSPRGSTFTIRKFREKPLSIVEIISSGNLDSWSAAYLWLMIENRMTAMVIGATAAGKTTLLNAIANFFKPGFKIVTIEETPELNLPHENWVQLVSRESYGLGESKVGEITLYDLVKVSLRYRPDYIIVGEVRGEEAFVLFQAMSTGHGGMSTMHADSLDRAVKRLTSPPMNVSPSYIPSLNIALLSERTILPDGKFARRVKHIWEIEDYEKYREIVKWDPVKDVHVVVSESHHIRFIAEKLGKRVEDLYSEIERRRLVLEWMRMKNIKETRDVFTVINKYYVYPEEVYAEARRELEEKGAIPAPVKIRPSVVVEVAPKPVRALPAVQTRVSTHATSEDAKPVPQQPVALQPPVPLSVGLSQESFLVLRTLASLGGEADHESLVSMVNLPREVFSRAISELAGKRLLVPTLLVEGGKPLIGYKITSDGEKTLKTISQQ</sequence>
<name>A1RXB8_THEPD</name>
<proteinExistence type="inferred from homology"/>
<accession>A1RXB8</accession>
<dbReference type="Pfam" id="PF00437">
    <property type="entry name" value="T2SSE"/>
    <property type="match status" value="1"/>
</dbReference>
<dbReference type="PANTHER" id="PTHR30486:SF6">
    <property type="entry name" value="TYPE IV PILUS RETRACTATION ATPASE PILT"/>
    <property type="match status" value="1"/>
</dbReference>
<reference evidence="5" key="1">
    <citation type="journal article" date="2008" name="J. Bacteriol.">
        <title>Genome sequence of Thermofilum pendens reveals an exceptional loss of biosynthetic pathways without genome reduction.</title>
        <authorList>
            <person name="Anderson I."/>
            <person name="Rodriguez J."/>
            <person name="Susanti D."/>
            <person name="Porat I."/>
            <person name="Reich C."/>
            <person name="Ulrich L.E."/>
            <person name="Elkins J.G."/>
            <person name="Mavromatis K."/>
            <person name="Lykidis A."/>
            <person name="Kim E."/>
            <person name="Thompson L.S."/>
            <person name="Nolan M."/>
            <person name="Land M."/>
            <person name="Copeland A."/>
            <person name="Lapidus A."/>
            <person name="Lucas S."/>
            <person name="Detter C."/>
            <person name="Zhulin I.B."/>
            <person name="Olsen G.J."/>
            <person name="Whitman W."/>
            <person name="Mukhopadhyay B."/>
            <person name="Bristow J."/>
            <person name="Kyrpides N."/>
        </authorList>
    </citation>
    <scope>NUCLEOTIDE SEQUENCE [LARGE SCALE GENOMIC DNA]</scope>
    <source>
        <strain evidence="5">DSM 2475 / Hrk 5</strain>
    </source>
</reference>
<evidence type="ECO:0000256" key="1">
    <source>
        <dbReference type="ARBA" id="ARBA00006611"/>
    </source>
</evidence>
<dbReference type="GO" id="GO:0016887">
    <property type="term" value="F:ATP hydrolysis activity"/>
    <property type="evidence" value="ECO:0007669"/>
    <property type="project" value="InterPro"/>
</dbReference>
<dbReference type="RefSeq" id="WP_011752113.1">
    <property type="nucleotide sequence ID" value="NC_008698.1"/>
</dbReference>
<dbReference type="Gene3D" id="3.30.450.380">
    <property type="match status" value="1"/>
</dbReference>
<gene>
    <name evidence="4" type="ordered locus">Tpen_0439</name>
</gene>
<dbReference type="GeneID" id="4601862"/>
<dbReference type="PANTHER" id="PTHR30486">
    <property type="entry name" value="TWITCHING MOTILITY PROTEIN PILT"/>
    <property type="match status" value="1"/>
</dbReference>
<comment type="similarity">
    <text evidence="1">Belongs to the GSP E family.</text>
</comment>
<protein>
    <submittedName>
        <fullName evidence="4">Type II secretion system protein E</fullName>
    </submittedName>
</protein>
<dbReference type="InterPro" id="IPR001482">
    <property type="entry name" value="T2SS/T4SS_dom"/>
</dbReference>
<dbReference type="AlphaFoldDB" id="A1RXB8"/>
<dbReference type="Gene3D" id="3.40.50.300">
    <property type="entry name" value="P-loop containing nucleotide triphosphate hydrolases"/>
    <property type="match status" value="1"/>
</dbReference>
<dbReference type="EMBL" id="CP000505">
    <property type="protein sequence ID" value="ABL77848.1"/>
    <property type="molecule type" value="Genomic_DNA"/>
</dbReference>
<dbReference type="SUPFAM" id="SSF52540">
    <property type="entry name" value="P-loop containing nucleoside triphosphate hydrolases"/>
    <property type="match status" value="1"/>
</dbReference>
<dbReference type="HOGENOM" id="CLU_005379_2_2_2"/>
<evidence type="ECO:0000313" key="5">
    <source>
        <dbReference type="Proteomes" id="UP000000641"/>
    </source>
</evidence>
<dbReference type="Proteomes" id="UP000000641">
    <property type="component" value="Chromosome"/>
</dbReference>
<dbReference type="STRING" id="368408.Tpen_0439"/>
<evidence type="ECO:0000256" key="2">
    <source>
        <dbReference type="SAM" id="MobiDB-lite"/>
    </source>
</evidence>
<dbReference type="CDD" id="cd01130">
    <property type="entry name" value="VirB11-like_ATPase"/>
    <property type="match status" value="1"/>
</dbReference>
<evidence type="ECO:0000259" key="3">
    <source>
        <dbReference type="Pfam" id="PF00437"/>
    </source>
</evidence>
<keyword evidence="5" id="KW-1185">Reference proteome</keyword>